<feature type="transmembrane region" description="Helical" evidence="2">
    <location>
        <begin position="231"/>
        <end position="252"/>
    </location>
</feature>
<feature type="signal peptide" evidence="3">
    <location>
        <begin position="1"/>
        <end position="17"/>
    </location>
</feature>
<keyword evidence="5" id="KW-1185">Reference proteome</keyword>
<keyword evidence="2" id="KW-1133">Transmembrane helix</keyword>
<feature type="compositionally biased region" description="Polar residues" evidence="1">
    <location>
        <begin position="400"/>
        <end position="410"/>
    </location>
</feature>
<dbReference type="STRING" id="1367422.A0A178ZF87"/>
<dbReference type="SUPFAM" id="SSF49503">
    <property type="entry name" value="Cupredoxins"/>
    <property type="match status" value="1"/>
</dbReference>
<evidence type="ECO:0000256" key="1">
    <source>
        <dbReference type="SAM" id="MobiDB-lite"/>
    </source>
</evidence>
<comment type="caution">
    <text evidence="4">The sequence shown here is derived from an EMBL/GenBank/DDBJ whole genome shotgun (WGS) entry which is preliminary data.</text>
</comment>
<dbReference type="RefSeq" id="XP_018691814.1">
    <property type="nucleotide sequence ID" value="XM_018839046.1"/>
</dbReference>
<dbReference type="InterPro" id="IPR008972">
    <property type="entry name" value="Cupredoxin"/>
</dbReference>
<feature type="region of interest" description="Disordered" evidence="1">
    <location>
        <begin position="259"/>
        <end position="278"/>
    </location>
</feature>
<dbReference type="InterPro" id="IPR052953">
    <property type="entry name" value="Ser-rich/MCO-related"/>
</dbReference>
<name>A0A178ZF87_9EURO</name>
<dbReference type="Proteomes" id="UP000078343">
    <property type="component" value="Unassembled WGS sequence"/>
</dbReference>
<evidence type="ECO:0000313" key="5">
    <source>
        <dbReference type="Proteomes" id="UP000078343"/>
    </source>
</evidence>
<keyword evidence="2" id="KW-0812">Transmembrane</keyword>
<keyword evidence="3" id="KW-0732">Signal</keyword>
<dbReference type="GeneID" id="30011705"/>
<dbReference type="PANTHER" id="PTHR34883">
    <property type="entry name" value="SERINE-RICH PROTEIN, PUTATIVE-RELATED-RELATED"/>
    <property type="match status" value="1"/>
</dbReference>
<organism evidence="4 5">
    <name type="scientific">Fonsecaea erecta</name>
    <dbReference type="NCBI Taxonomy" id="1367422"/>
    <lineage>
        <taxon>Eukaryota</taxon>
        <taxon>Fungi</taxon>
        <taxon>Dikarya</taxon>
        <taxon>Ascomycota</taxon>
        <taxon>Pezizomycotina</taxon>
        <taxon>Eurotiomycetes</taxon>
        <taxon>Chaetothyriomycetidae</taxon>
        <taxon>Chaetothyriales</taxon>
        <taxon>Herpotrichiellaceae</taxon>
        <taxon>Fonsecaea</taxon>
    </lineage>
</organism>
<dbReference type="EMBL" id="LVYI01000006">
    <property type="protein sequence ID" value="OAP58447.1"/>
    <property type="molecule type" value="Genomic_DNA"/>
</dbReference>
<dbReference type="OrthoDB" id="2331100at2759"/>
<proteinExistence type="predicted"/>
<feature type="compositionally biased region" description="Low complexity" evidence="1">
    <location>
        <begin position="437"/>
        <end position="447"/>
    </location>
</feature>
<evidence type="ECO:0000256" key="2">
    <source>
        <dbReference type="SAM" id="Phobius"/>
    </source>
</evidence>
<evidence type="ECO:0008006" key="6">
    <source>
        <dbReference type="Google" id="ProtNLM"/>
    </source>
</evidence>
<dbReference type="AlphaFoldDB" id="A0A178ZF87"/>
<feature type="region of interest" description="Disordered" evidence="1">
    <location>
        <begin position="400"/>
        <end position="471"/>
    </location>
</feature>
<feature type="compositionally biased region" description="Gly residues" evidence="1">
    <location>
        <begin position="412"/>
        <end position="421"/>
    </location>
</feature>
<keyword evidence="2" id="KW-0472">Membrane</keyword>
<feature type="chain" id="PRO_5008098491" description="Phytocyanin domain-containing protein" evidence="3">
    <location>
        <begin position="18"/>
        <end position="471"/>
    </location>
</feature>
<reference evidence="4 5" key="1">
    <citation type="submission" date="2016-04" db="EMBL/GenBank/DDBJ databases">
        <title>Draft genome of Fonsecaea erecta CBS 125763.</title>
        <authorList>
            <person name="Weiss V.A."/>
            <person name="Vicente V.A."/>
            <person name="Raittz R.T."/>
            <person name="Moreno L.F."/>
            <person name="De Souza E.M."/>
            <person name="Pedrosa F.O."/>
            <person name="Steffens M.B."/>
            <person name="Faoro H."/>
            <person name="Tadra-Sfeir M.Z."/>
            <person name="Najafzadeh M.J."/>
            <person name="Felipe M.S."/>
            <person name="Teixeira M."/>
            <person name="Sun J."/>
            <person name="Xi L."/>
            <person name="Gomes R."/>
            <person name="De Azevedo C.M."/>
            <person name="Salgado C.G."/>
            <person name="Da Silva M.B."/>
            <person name="Nascimento M.F."/>
            <person name="Queiroz-Telles F."/>
            <person name="Attili D.S."/>
            <person name="Gorbushina A."/>
        </authorList>
    </citation>
    <scope>NUCLEOTIDE SEQUENCE [LARGE SCALE GENOMIC DNA]</scope>
    <source>
        <strain evidence="4 5">CBS 125763</strain>
    </source>
</reference>
<accession>A0A178ZF87</accession>
<sequence length="471" mass="48824">MRLSFLAFSALLSVIVAQDTTTTVAGLTSAEGTSPTSTSTQPITVTVAVGNGGNTFVPDVVQVSPGNYVEFDFYPLNHSVIRAAYMYPCVPYELTGPDRVGFFSGFYPVDAILGDPPKWTLLINDTDPVFYYCGAPGSCIGYQMVGVINPNASQSLQVQKQYAANSSFMLEPGESWPAEEDPFATTSTSTSTATATYTTTFTTSTVSPTPTSATPTAVASESGHSTLSTGAIAGIAIGGAAVVIAAAVLLFFCGRRSRPKDGGDPPAASTPAMGPIASPPAYIPPNSYGYMSPTQKHMSVTSMPTTDAFGNAVPSGGMLPYPQAFPQGGYPVHQQMPPPQNLMGNPGQPQSLHPPQWPPSPSNDIFGAASPAAPVPGLYQVHDAQHHQAPLAGSAIATETASMRASSPNSIAGGGGGGGGIEAFLQRQSRMSPPPENEVQQQQQQAAPLPPPILTSGPYEMSATGTMHRFS</sequence>
<evidence type="ECO:0000256" key="3">
    <source>
        <dbReference type="SAM" id="SignalP"/>
    </source>
</evidence>
<gene>
    <name evidence="4" type="ORF">AYL99_07537</name>
</gene>
<dbReference type="Gene3D" id="2.60.40.420">
    <property type="entry name" value="Cupredoxins - blue copper proteins"/>
    <property type="match status" value="1"/>
</dbReference>
<protein>
    <recommendedName>
        <fullName evidence="6">Phytocyanin domain-containing protein</fullName>
    </recommendedName>
</protein>
<evidence type="ECO:0000313" key="4">
    <source>
        <dbReference type="EMBL" id="OAP58447.1"/>
    </source>
</evidence>
<dbReference type="PANTHER" id="PTHR34883:SF8">
    <property type="entry name" value="EXTRACELLULAR SERINE-RICH PROTEIN (AFU_ORTHOLOGUE AFUA_6G00670)"/>
    <property type="match status" value="1"/>
</dbReference>